<feature type="non-terminal residue" evidence="4">
    <location>
        <position position="238"/>
    </location>
</feature>
<feature type="compositionally biased region" description="Basic and acidic residues" evidence="3">
    <location>
        <begin position="39"/>
        <end position="49"/>
    </location>
</feature>
<dbReference type="PROSITE" id="PS50005">
    <property type="entry name" value="TPR"/>
    <property type="match status" value="1"/>
</dbReference>
<organism evidence="4 5">
    <name type="scientific">Scomber scombrus</name>
    <name type="common">Atlantic mackerel</name>
    <name type="synonym">Scomber vernalis</name>
    <dbReference type="NCBI Taxonomy" id="13677"/>
    <lineage>
        <taxon>Eukaryota</taxon>
        <taxon>Metazoa</taxon>
        <taxon>Chordata</taxon>
        <taxon>Craniata</taxon>
        <taxon>Vertebrata</taxon>
        <taxon>Euteleostomi</taxon>
        <taxon>Actinopterygii</taxon>
        <taxon>Neopterygii</taxon>
        <taxon>Teleostei</taxon>
        <taxon>Neoteleostei</taxon>
        <taxon>Acanthomorphata</taxon>
        <taxon>Pelagiaria</taxon>
        <taxon>Scombriformes</taxon>
        <taxon>Scombridae</taxon>
        <taxon>Scomber</taxon>
    </lineage>
</organism>
<comment type="caution">
    <text evidence="4">The sequence shown here is derived from an EMBL/GenBank/DDBJ whole genome shotgun (WGS) entry which is preliminary data.</text>
</comment>
<reference evidence="4 5" key="1">
    <citation type="submission" date="2024-01" db="EMBL/GenBank/DDBJ databases">
        <authorList>
            <person name="Alioto T."/>
            <person name="Alioto T."/>
            <person name="Gomez Garrido J."/>
        </authorList>
    </citation>
    <scope>NUCLEOTIDE SEQUENCE [LARGE SCALE GENOMIC DNA]</scope>
</reference>
<feature type="repeat" description="TPR" evidence="1">
    <location>
        <begin position="180"/>
        <end position="213"/>
    </location>
</feature>
<dbReference type="SUPFAM" id="SSF48452">
    <property type="entry name" value="TPR-like"/>
    <property type="match status" value="1"/>
</dbReference>
<dbReference type="SMART" id="SM00028">
    <property type="entry name" value="TPR"/>
    <property type="match status" value="3"/>
</dbReference>
<accession>A0AAV1QMS7</accession>
<dbReference type="PANTHER" id="PTHR12366">
    <property type="entry name" value="ASPARTYL/ASPARAGINYL BETA-HYDROXYLASE"/>
    <property type="match status" value="1"/>
</dbReference>
<dbReference type="Proteomes" id="UP001314229">
    <property type="component" value="Unassembled WGS sequence"/>
</dbReference>
<dbReference type="InterPro" id="IPR039038">
    <property type="entry name" value="ASPH"/>
</dbReference>
<keyword evidence="5" id="KW-1185">Reference proteome</keyword>
<dbReference type="Pfam" id="PF14559">
    <property type="entry name" value="TPR_19"/>
    <property type="match status" value="1"/>
</dbReference>
<dbReference type="AlphaFoldDB" id="A0AAV1QMS7"/>
<dbReference type="GO" id="GO:0005783">
    <property type="term" value="C:endoplasmic reticulum"/>
    <property type="evidence" value="ECO:0007669"/>
    <property type="project" value="TreeGrafter"/>
</dbReference>
<dbReference type="PANTHER" id="PTHR12366:SF33">
    <property type="entry name" value="ASPARTYL_ASPARAGINYL BETA-HYDROXYLASE"/>
    <property type="match status" value="1"/>
</dbReference>
<proteinExistence type="predicted"/>
<feature type="compositionally biased region" description="Polar residues" evidence="3">
    <location>
        <begin position="1"/>
        <end position="11"/>
    </location>
</feature>
<dbReference type="Gene3D" id="1.25.40.10">
    <property type="entry name" value="Tetratricopeptide repeat domain"/>
    <property type="match status" value="1"/>
</dbReference>
<feature type="coiled-coil region" evidence="2">
    <location>
        <begin position="107"/>
        <end position="134"/>
    </location>
</feature>
<feature type="non-terminal residue" evidence="4">
    <location>
        <position position="1"/>
    </location>
</feature>
<evidence type="ECO:0000313" key="5">
    <source>
        <dbReference type="Proteomes" id="UP001314229"/>
    </source>
</evidence>
<sequence length="238" mass="26840">ESEKYVTSSRVTQEEESVREAEPQSESKQTESVPEAEGTAEKQVEEKLKEKAKKKKPKMFNKFDKTIKSEIDAAEKLRKKGKLDEALKAFETLVQQHPQSPRARYGKAQAEDDLAEKQRSNDLLQKAINTYREAAELPDVTSDLLRATLKKRAERQQFLGRMRGSLATLEKLVQLFPEDAALKNDLGVAYLLLGDNKGAKRVYEEVLAVAPGDGFAKVHYGFILKSENKIAESIPYLK</sequence>
<evidence type="ECO:0000256" key="3">
    <source>
        <dbReference type="SAM" id="MobiDB-lite"/>
    </source>
</evidence>
<keyword evidence="1" id="KW-0802">TPR repeat</keyword>
<feature type="compositionally biased region" description="Basic residues" evidence="3">
    <location>
        <begin position="50"/>
        <end position="59"/>
    </location>
</feature>
<keyword evidence="2" id="KW-0175">Coiled coil</keyword>
<dbReference type="GO" id="GO:0062101">
    <property type="term" value="F:peptidyl-aspartic acid 3-dioxygenase activity"/>
    <property type="evidence" value="ECO:0007669"/>
    <property type="project" value="InterPro"/>
</dbReference>
<dbReference type="EMBL" id="CAWUFR010002275">
    <property type="protein sequence ID" value="CAK6984828.1"/>
    <property type="molecule type" value="Genomic_DNA"/>
</dbReference>
<protein>
    <submittedName>
        <fullName evidence="4">Aspartyl/asparaginyl beta-hydroxylase</fullName>
    </submittedName>
</protein>
<feature type="compositionally biased region" description="Basic and acidic residues" evidence="3">
    <location>
        <begin position="12"/>
        <end position="22"/>
    </location>
</feature>
<dbReference type="InterPro" id="IPR011990">
    <property type="entry name" value="TPR-like_helical_dom_sf"/>
</dbReference>
<evidence type="ECO:0000313" key="4">
    <source>
        <dbReference type="EMBL" id="CAK6984828.1"/>
    </source>
</evidence>
<gene>
    <name evidence="4" type="ORF">FSCOSCO3_A004505</name>
</gene>
<feature type="region of interest" description="Disordered" evidence="3">
    <location>
        <begin position="1"/>
        <end position="65"/>
    </location>
</feature>
<name>A0AAV1QMS7_SCOSC</name>
<evidence type="ECO:0000256" key="2">
    <source>
        <dbReference type="SAM" id="Coils"/>
    </source>
</evidence>
<dbReference type="Pfam" id="PF13432">
    <property type="entry name" value="TPR_16"/>
    <property type="match status" value="1"/>
</dbReference>
<dbReference type="InterPro" id="IPR019734">
    <property type="entry name" value="TPR_rpt"/>
</dbReference>
<evidence type="ECO:0000256" key="1">
    <source>
        <dbReference type="PROSITE-ProRule" id="PRU00339"/>
    </source>
</evidence>